<evidence type="ECO:0000256" key="3">
    <source>
        <dbReference type="ARBA" id="ARBA00022989"/>
    </source>
</evidence>
<dbReference type="GO" id="GO:0034993">
    <property type="term" value="C:meiotic nuclear membrane microtubule tethering complex"/>
    <property type="evidence" value="ECO:0007669"/>
    <property type="project" value="TreeGrafter"/>
</dbReference>
<feature type="region of interest" description="Disordered" evidence="5">
    <location>
        <begin position="1"/>
        <end position="189"/>
    </location>
</feature>
<dbReference type="PROSITE" id="PS51469">
    <property type="entry name" value="SUN"/>
    <property type="match status" value="1"/>
</dbReference>
<dbReference type="PANTHER" id="PTHR12911:SF8">
    <property type="entry name" value="KLAROID PROTEIN-RELATED"/>
    <property type="match status" value="1"/>
</dbReference>
<keyword evidence="9" id="KW-1185">Reference proteome</keyword>
<name>A0A6A6C669_ZASCE</name>
<evidence type="ECO:0000256" key="4">
    <source>
        <dbReference type="ARBA" id="ARBA00023136"/>
    </source>
</evidence>
<feature type="domain" description="SUN" evidence="7">
    <location>
        <begin position="471"/>
        <end position="679"/>
    </location>
</feature>
<evidence type="ECO:0000256" key="1">
    <source>
        <dbReference type="ARBA" id="ARBA00004370"/>
    </source>
</evidence>
<proteinExistence type="predicted"/>
<dbReference type="Proteomes" id="UP000799537">
    <property type="component" value="Unassembled WGS sequence"/>
</dbReference>
<dbReference type="EMBL" id="ML993612">
    <property type="protein sequence ID" value="KAF2162604.1"/>
    <property type="molecule type" value="Genomic_DNA"/>
</dbReference>
<dbReference type="OrthoDB" id="342281at2759"/>
<evidence type="ECO:0000259" key="7">
    <source>
        <dbReference type="PROSITE" id="PS51469"/>
    </source>
</evidence>
<evidence type="ECO:0000256" key="6">
    <source>
        <dbReference type="SAM" id="Phobius"/>
    </source>
</evidence>
<dbReference type="InterPro" id="IPR012919">
    <property type="entry name" value="SUN_dom"/>
</dbReference>
<feature type="compositionally biased region" description="Polar residues" evidence="5">
    <location>
        <begin position="42"/>
        <end position="51"/>
    </location>
</feature>
<evidence type="ECO:0000256" key="2">
    <source>
        <dbReference type="ARBA" id="ARBA00022692"/>
    </source>
</evidence>
<keyword evidence="2 6" id="KW-0812">Transmembrane</keyword>
<organism evidence="8 9">
    <name type="scientific">Zasmidium cellare ATCC 36951</name>
    <dbReference type="NCBI Taxonomy" id="1080233"/>
    <lineage>
        <taxon>Eukaryota</taxon>
        <taxon>Fungi</taxon>
        <taxon>Dikarya</taxon>
        <taxon>Ascomycota</taxon>
        <taxon>Pezizomycotina</taxon>
        <taxon>Dothideomycetes</taxon>
        <taxon>Dothideomycetidae</taxon>
        <taxon>Mycosphaerellales</taxon>
        <taxon>Mycosphaerellaceae</taxon>
        <taxon>Zasmidium</taxon>
    </lineage>
</organism>
<dbReference type="Gene3D" id="2.60.120.260">
    <property type="entry name" value="Galactose-binding domain-like"/>
    <property type="match status" value="1"/>
</dbReference>
<dbReference type="InterPro" id="IPR045119">
    <property type="entry name" value="SUN1-5"/>
</dbReference>
<dbReference type="Pfam" id="PF07738">
    <property type="entry name" value="Sad1_UNC"/>
    <property type="match status" value="2"/>
</dbReference>
<keyword evidence="4 6" id="KW-0472">Membrane</keyword>
<comment type="subcellular location">
    <subcellularLocation>
        <location evidence="1">Membrane</location>
    </subcellularLocation>
</comment>
<feature type="compositionally biased region" description="Low complexity" evidence="5">
    <location>
        <begin position="134"/>
        <end position="159"/>
    </location>
</feature>
<feature type="transmembrane region" description="Helical" evidence="6">
    <location>
        <begin position="209"/>
        <end position="235"/>
    </location>
</feature>
<gene>
    <name evidence="8" type="ORF">M409DRAFT_58027</name>
</gene>
<accession>A0A6A6C669</accession>
<protein>
    <recommendedName>
        <fullName evidence="7">SUN domain-containing protein</fullName>
    </recommendedName>
</protein>
<dbReference type="PANTHER" id="PTHR12911">
    <property type="entry name" value="SAD1/UNC-84-LIKE PROTEIN-RELATED"/>
    <property type="match status" value="1"/>
</dbReference>
<dbReference type="GO" id="GO:0043495">
    <property type="term" value="F:protein-membrane adaptor activity"/>
    <property type="evidence" value="ECO:0007669"/>
    <property type="project" value="TreeGrafter"/>
</dbReference>
<feature type="compositionally biased region" description="Basic and acidic residues" evidence="5">
    <location>
        <begin position="106"/>
        <end position="117"/>
    </location>
</feature>
<evidence type="ECO:0000313" key="9">
    <source>
        <dbReference type="Proteomes" id="UP000799537"/>
    </source>
</evidence>
<evidence type="ECO:0000313" key="8">
    <source>
        <dbReference type="EMBL" id="KAF2162604.1"/>
    </source>
</evidence>
<sequence>MPPRKADTPARVTRASSRTPVPLPAVDTRQSHAYGSRGKAALTNQVTTSQAAIDDAFAKSRDEGEMPPPPRPEPKKSAVRRSTPRPAADQPQDVAVNGVAAPRPAENNRPDSADSHRPATGVDSTGYGNGLSTQQPDPQPAAQPEFQAPRRSPPQTRQSPPQPTPQPHPRRRRQPQAEEEAQTPPPPTPEPHWLAIFIATACQFIGTKLFWFLLAFSWITCISYLISTAAIFSVVPMPTHEWSLARDHWVYHTAMSLGKETNLVPADYAGQQKILNRIFYGIVDDFKKLQVSHNALNETVGLLNESVTEIQRVLPNFIAVASDGDDGKPTIPPAFWQALIEKMDDTKASAPLWDRFLATNEAKMHTTMKKIVDSELEGGAVAKHHLVTSEQFQAILASNNHEMEQTFNETLRTLQSVILQETKMVAQKVAKDVFESTHLAKGQIRALAYSNLVVNMDTRMRQINYLSDDHGAAVQHKYTSATWRKPSLAQQLGRWMWWTVGIARPHRPVHPTSTALTEWYKSTDCWCADSPENATVKLQMGVSLPYKVYPNAFIIEHIPATGTRDIAAAPRNFEVWVKMDSEEQANKVKQNIQDLGSQIWPGDCGDPPSSSSADNGNAWVCALMGEYDIHGHNYLQSFYFPSNPWDIGLEIPNVVLKVTSNWGAYHTCLYQIRLTGDEVDHTRPIED</sequence>
<dbReference type="GeneID" id="54567070"/>
<evidence type="ECO:0000256" key="5">
    <source>
        <dbReference type="SAM" id="MobiDB-lite"/>
    </source>
</evidence>
<dbReference type="RefSeq" id="XP_033663493.1">
    <property type="nucleotide sequence ID" value="XM_033813798.1"/>
</dbReference>
<keyword evidence="3 6" id="KW-1133">Transmembrane helix</keyword>
<dbReference type="AlphaFoldDB" id="A0A6A6C669"/>
<reference evidence="8" key="1">
    <citation type="journal article" date="2020" name="Stud. Mycol.">
        <title>101 Dothideomycetes genomes: a test case for predicting lifestyles and emergence of pathogens.</title>
        <authorList>
            <person name="Haridas S."/>
            <person name="Albert R."/>
            <person name="Binder M."/>
            <person name="Bloem J."/>
            <person name="Labutti K."/>
            <person name="Salamov A."/>
            <person name="Andreopoulos B."/>
            <person name="Baker S."/>
            <person name="Barry K."/>
            <person name="Bills G."/>
            <person name="Bluhm B."/>
            <person name="Cannon C."/>
            <person name="Castanera R."/>
            <person name="Culley D."/>
            <person name="Daum C."/>
            <person name="Ezra D."/>
            <person name="Gonzalez J."/>
            <person name="Henrissat B."/>
            <person name="Kuo A."/>
            <person name="Liang C."/>
            <person name="Lipzen A."/>
            <person name="Lutzoni F."/>
            <person name="Magnuson J."/>
            <person name="Mondo S."/>
            <person name="Nolan M."/>
            <person name="Ohm R."/>
            <person name="Pangilinan J."/>
            <person name="Park H.-J."/>
            <person name="Ramirez L."/>
            <person name="Alfaro M."/>
            <person name="Sun H."/>
            <person name="Tritt A."/>
            <person name="Yoshinaga Y."/>
            <person name="Zwiers L.-H."/>
            <person name="Turgeon B."/>
            <person name="Goodwin S."/>
            <person name="Spatafora J."/>
            <person name="Crous P."/>
            <person name="Grigoriev I."/>
        </authorList>
    </citation>
    <scope>NUCLEOTIDE SEQUENCE</scope>
    <source>
        <strain evidence="8">ATCC 36951</strain>
    </source>
</reference>